<sequence length="190" mass="21568">MTGEELLPPAFLRAMEAELAARHEAMRESADGRVGEMIAACRDEAAAAVKKRAAACEEALERLSMRRRRLLRALENTVQKELEAQHLRRLERELRQRVELFRSSESYGAFLTRMVEHCRRAGFSDTGTFQAADREAGLLRAAGFCVEEKDPGRWGGFILIEEGGALFDCTFQTRWEQYCCERVVHSQGRA</sequence>
<dbReference type="Proteomes" id="UP000473699">
    <property type="component" value="Unassembled WGS sequence"/>
</dbReference>
<keyword evidence="3" id="KW-1185">Reference proteome</keyword>
<dbReference type="RefSeq" id="WP_154528247.1">
    <property type="nucleotide sequence ID" value="NZ_VUNH01000003.1"/>
</dbReference>
<evidence type="ECO:0000313" key="3">
    <source>
        <dbReference type="Proteomes" id="UP000473699"/>
    </source>
</evidence>
<dbReference type="AlphaFoldDB" id="A0A6L5YA24"/>
<protein>
    <recommendedName>
        <fullName evidence="4">V-type ATP synthase subunit E</fullName>
    </recommendedName>
</protein>
<dbReference type="SUPFAM" id="SSF160527">
    <property type="entry name" value="V-type ATPase subunit E-like"/>
    <property type="match status" value="1"/>
</dbReference>
<evidence type="ECO:0000256" key="1">
    <source>
        <dbReference type="SAM" id="Coils"/>
    </source>
</evidence>
<accession>A0A6L5YA24</accession>
<keyword evidence="1" id="KW-0175">Coiled coil</keyword>
<evidence type="ECO:0008006" key="4">
    <source>
        <dbReference type="Google" id="ProtNLM"/>
    </source>
</evidence>
<comment type="caution">
    <text evidence="2">The sequence shown here is derived from an EMBL/GenBank/DDBJ whole genome shotgun (WGS) entry which is preliminary data.</text>
</comment>
<feature type="coiled-coil region" evidence="1">
    <location>
        <begin position="46"/>
        <end position="80"/>
    </location>
</feature>
<reference evidence="2 3" key="1">
    <citation type="submission" date="2019-08" db="EMBL/GenBank/DDBJ databases">
        <title>In-depth cultivation of the pig gut microbiome towards novel bacterial diversity and tailored functional studies.</title>
        <authorList>
            <person name="Wylensek D."/>
            <person name="Hitch T.C.A."/>
            <person name="Clavel T."/>
        </authorList>
    </citation>
    <scope>NUCLEOTIDE SEQUENCE [LARGE SCALE GENOMIC DNA]</scope>
    <source>
        <strain evidence="2 3">SM-530-WT-4B</strain>
    </source>
</reference>
<organism evidence="2 3">
    <name type="scientific">Pyramidobacter porci</name>
    <dbReference type="NCBI Taxonomy" id="2605789"/>
    <lineage>
        <taxon>Bacteria</taxon>
        <taxon>Thermotogati</taxon>
        <taxon>Synergistota</taxon>
        <taxon>Synergistia</taxon>
        <taxon>Synergistales</taxon>
        <taxon>Dethiosulfovibrionaceae</taxon>
        <taxon>Pyramidobacter</taxon>
    </lineage>
</organism>
<proteinExistence type="predicted"/>
<evidence type="ECO:0000313" key="2">
    <source>
        <dbReference type="EMBL" id="MST55140.1"/>
    </source>
</evidence>
<name>A0A6L5YA24_9BACT</name>
<gene>
    <name evidence="2" type="ORF">FYJ74_03665</name>
</gene>
<dbReference type="EMBL" id="VUNH01000003">
    <property type="protein sequence ID" value="MST55140.1"/>
    <property type="molecule type" value="Genomic_DNA"/>
</dbReference>